<proteinExistence type="predicted"/>
<name>A0AAE1AQG4_9GAST</name>
<gene>
    <name evidence="1" type="ORF">RRG08_055336</name>
</gene>
<sequence length="133" mass="14877">MKLKKANPPQQQDWLGNLNAIDNGCNEIISAAASLIVTNFQYCHNMFNVRTKNSGFSKACSVNVIKCGSEKEKQANHSAVRSNDVDRQPDLIWPLEKEFVLSPQELSTRSHNFLHHQLFTPDLLQPTVCPTAG</sequence>
<organism evidence="1 2">
    <name type="scientific">Elysia crispata</name>
    <name type="common">lettuce slug</name>
    <dbReference type="NCBI Taxonomy" id="231223"/>
    <lineage>
        <taxon>Eukaryota</taxon>
        <taxon>Metazoa</taxon>
        <taxon>Spiralia</taxon>
        <taxon>Lophotrochozoa</taxon>
        <taxon>Mollusca</taxon>
        <taxon>Gastropoda</taxon>
        <taxon>Heterobranchia</taxon>
        <taxon>Euthyneura</taxon>
        <taxon>Panpulmonata</taxon>
        <taxon>Sacoglossa</taxon>
        <taxon>Placobranchoidea</taxon>
        <taxon>Plakobranchidae</taxon>
        <taxon>Elysia</taxon>
    </lineage>
</organism>
<protein>
    <submittedName>
        <fullName evidence="1">Uncharacterized protein</fullName>
    </submittedName>
</protein>
<comment type="caution">
    <text evidence="1">The sequence shown here is derived from an EMBL/GenBank/DDBJ whole genome shotgun (WGS) entry which is preliminary data.</text>
</comment>
<keyword evidence="2" id="KW-1185">Reference proteome</keyword>
<dbReference type="AlphaFoldDB" id="A0AAE1AQG4"/>
<evidence type="ECO:0000313" key="1">
    <source>
        <dbReference type="EMBL" id="KAK3792069.1"/>
    </source>
</evidence>
<dbReference type="EMBL" id="JAWDGP010001389">
    <property type="protein sequence ID" value="KAK3792069.1"/>
    <property type="molecule type" value="Genomic_DNA"/>
</dbReference>
<dbReference type="Proteomes" id="UP001283361">
    <property type="component" value="Unassembled WGS sequence"/>
</dbReference>
<evidence type="ECO:0000313" key="2">
    <source>
        <dbReference type="Proteomes" id="UP001283361"/>
    </source>
</evidence>
<accession>A0AAE1AQG4</accession>
<reference evidence="1" key="1">
    <citation type="journal article" date="2023" name="G3 (Bethesda)">
        <title>A reference genome for the long-term kleptoplast-retaining sea slug Elysia crispata morphotype clarki.</title>
        <authorList>
            <person name="Eastman K.E."/>
            <person name="Pendleton A.L."/>
            <person name="Shaikh M.A."/>
            <person name="Suttiyut T."/>
            <person name="Ogas R."/>
            <person name="Tomko P."/>
            <person name="Gavelis G."/>
            <person name="Widhalm J.R."/>
            <person name="Wisecaver J.H."/>
        </authorList>
    </citation>
    <scope>NUCLEOTIDE SEQUENCE</scope>
    <source>
        <strain evidence="1">ECLA1</strain>
    </source>
</reference>